<gene>
    <name evidence="2" type="ORF">BDV35DRAFT_375091</name>
</gene>
<sequence>MRRRYPLATRNIRYVKSIGFVHLCLCYAALVARRLDSGSKSSRNITLICPLLKTKDINPSIRR</sequence>
<keyword evidence="1" id="KW-1133">Transmembrane helix</keyword>
<protein>
    <submittedName>
        <fullName evidence="2">Uncharacterized protein</fullName>
    </submittedName>
</protein>
<dbReference type="EMBL" id="ML734852">
    <property type="protein sequence ID" value="KAB8239923.1"/>
    <property type="molecule type" value="Genomic_DNA"/>
</dbReference>
<keyword evidence="1" id="KW-0812">Transmembrane</keyword>
<reference evidence="2" key="1">
    <citation type="submission" date="2019-04" db="EMBL/GenBank/DDBJ databases">
        <title>Friends and foes A comparative genomics study of 23 Aspergillus species from section Flavi.</title>
        <authorList>
            <consortium name="DOE Joint Genome Institute"/>
            <person name="Kjaerbolling I."/>
            <person name="Vesth T."/>
            <person name="Frisvad J.C."/>
            <person name="Nybo J.L."/>
            <person name="Theobald S."/>
            <person name="Kildgaard S."/>
            <person name="Isbrandt T."/>
            <person name="Kuo A."/>
            <person name="Sato A."/>
            <person name="Lyhne E.K."/>
            <person name="Kogle M.E."/>
            <person name="Wiebenga A."/>
            <person name="Kun R.S."/>
            <person name="Lubbers R.J."/>
            <person name="Makela M.R."/>
            <person name="Barry K."/>
            <person name="Chovatia M."/>
            <person name="Clum A."/>
            <person name="Daum C."/>
            <person name="Haridas S."/>
            <person name="He G."/>
            <person name="LaButti K."/>
            <person name="Lipzen A."/>
            <person name="Mondo S."/>
            <person name="Riley R."/>
            <person name="Salamov A."/>
            <person name="Simmons B.A."/>
            <person name="Magnuson J.K."/>
            <person name="Henrissat B."/>
            <person name="Mortensen U.H."/>
            <person name="Larsen T.O."/>
            <person name="Devries R.P."/>
            <person name="Grigoriev I.V."/>
            <person name="Machida M."/>
            <person name="Baker S.E."/>
            <person name="Andersen M.R."/>
        </authorList>
    </citation>
    <scope>NUCLEOTIDE SEQUENCE [LARGE SCALE GENOMIC DNA]</scope>
    <source>
        <strain evidence="2">CBS 121.62</strain>
    </source>
</reference>
<feature type="transmembrane region" description="Helical" evidence="1">
    <location>
        <begin position="12"/>
        <end position="32"/>
    </location>
</feature>
<keyword evidence="1" id="KW-0472">Membrane</keyword>
<dbReference type="Proteomes" id="UP000325434">
    <property type="component" value="Unassembled WGS sequence"/>
</dbReference>
<proteinExistence type="predicted"/>
<evidence type="ECO:0000256" key="1">
    <source>
        <dbReference type="SAM" id="Phobius"/>
    </source>
</evidence>
<dbReference type="AlphaFoldDB" id="A0A5N6GHF2"/>
<evidence type="ECO:0000313" key="2">
    <source>
        <dbReference type="EMBL" id="KAB8239923.1"/>
    </source>
</evidence>
<name>A0A5N6GHF2_ASPFL</name>
<organism evidence="2">
    <name type="scientific">Aspergillus flavus</name>
    <dbReference type="NCBI Taxonomy" id="5059"/>
    <lineage>
        <taxon>Eukaryota</taxon>
        <taxon>Fungi</taxon>
        <taxon>Dikarya</taxon>
        <taxon>Ascomycota</taxon>
        <taxon>Pezizomycotina</taxon>
        <taxon>Eurotiomycetes</taxon>
        <taxon>Eurotiomycetidae</taxon>
        <taxon>Eurotiales</taxon>
        <taxon>Aspergillaceae</taxon>
        <taxon>Aspergillus</taxon>
        <taxon>Aspergillus subgen. Circumdati</taxon>
    </lineage>
</organism>
<accession>A0A5N6GHF2</accession>